<feature type="domain" description="Metallo-beta-lactamase" evidence="10">
    <location>
        <begin position="19"/>
        <end position="191"/>
    </location>
</feature>
<dbReference type="InterPro" id="IPR013471">
    <property type="entry name" value="RNase_Z/BN"/>
</dbReference>
<gene>
    <name evidence="8" type="primary">rnz</name>
    <name evidence="11" type="ORF">BG844_08520</name>
</gene>
<dbReference type="SMART" id="SM00849">
    <property type="entry name" value="Lactamase_B"/>
    <property type="match status" value="1"/>
</dbReference>
<evidence type="ECO:0000256" key="5">
    <source>
        <dbReference type="ARBA" id="ARBA00022759"/>
    </source>
</evidence>
<dbReference type="SUPFAM" id="SSF56281">
    <property type="entry name" value="Metallo-hydrolase/oxidoreductase"/>
    <property type="match status" value="1"/>
</dbReference>
<feature type="binding site" evidence="8">
    <location>
        <position position="66"/>
    </location>
    <ligand>
        <name>Zn(2+)</name>
        <dbReference type="ChEBI" id="CHEBI:29105"/>
        <label>2</label>
        <note>catalytic</note>
    </ligand>
</feature>
<evidence type="ECO:0000256" key="1">
    <source>
        <dbReference type="ARBA" id="ARBA00011738"/>
    </source>
</evidence>
<dbReference type="HAMAP" id="MF_01818">
    <property type="entry name" value="RNase_Z_BN"/>
    <property type="match status" value="1"/>
</dbReference>
<evidence type="ECO:0000259" key="10">
    <source>
        <dbReference type="SMART" id="SM00849"/>
    </source>
</evidence>
<dbReference type="InterPro" id="IPR001279">
    <property type="entry name" value="Metallo-B-lactamas"/>
</dbReference>
<dbReference type="AlphaFoldDB" id="A0A1K0FPF4"/>
<name>A0A1K0FPF4_9ACTN</name>
<evidence type="ECO:0000256" key="2">
    <source>
        <dbReference type="ARBA" id="ARBA00022694"/>
    </source>
</evidence>
<dbReference type="NCBIfam" id="NF000805">
    <property type="entry name" value="PRK00055.2-3"/>
    <property type="match status" value="1"/>
</dbReference>
<evidence type="ECO:0000256" key="4">
    <source>
        <dbReference type="ARBA" id="ARBA00022723"/>
    </source>
</evidence>
<keyword evidence="5 8" id="KW-0255">Endonuclease</keyword>
<evidence type="ECO:0000256" key="6">
    <source>
        <dbReference type="ARBA" id="ARBA00022801"/>
    </source>
</evidence>
<dbReference type="Gene3D" id="3.60.15.10">
    <property type="entry name" value="Ribonuclease Z/Hydroxyacylglutathione hydrolase-like"/>
    <property type="match status" value="1"/>
</dbReference>
<feature type="binding site" evidence="8">
    <location>
        <position position="65"/>
    </location>
    <ligand>
        <name>Zn(2+)</name>
        <dbReference type="ChEBI" id="CHEBI:29105"/>
        <label>2</label>
        <note>catalytic</note>
    </ligand>
</feature>
<dbReference type="RefSeq" id="WP_071804331.1">
    <property type="nucleotide sequence ID" value="NZ_MEIA01000090.1"/>
</dbReference>
<dbReference type="EMBL" id="MEIA01000090">
    <property type="protein sequence ID" value="OJF14673.1"/>
    <property type="molecule type" value="Genomic_DNA"/>
</dbReference>
<dbReference type="GO" id="GO:0008270">
    <property type="term" value="F:zinc ion binding"/>
    <property type="evidence" value="ECO:0007669"/>
    <property type="project" value="UniProtKB-UniRule"/>
</dbReference>
<evidence type="ECO:0000256" key="9">
    <source>
        <dbReference type="SAM" id="MobiDB-lite"/>
    </source>
</evidence>
<comment type="similarity">
    <text evidence="8">Belongs to the RNase Z family.</text>
</comment>
<evidence type="ECO:0000313" key="11">
    <source>
        <dbReference type="EMBL" id="OJF14673.1"/>
    </source>
</evidence>
<comment type="function">
    <text evidence="8">Zinc phosphodiesterase, which displays some tRNA 3'-processing endonuclease activity. Probably involved in tRNA maturation, by removing a 3'-trailer from precursor tRNA.</text>
</comment>
<comment type="subunit">
    <text evidence="1 8">Homodimer.</text>
</comment>
<feature type="binding site" evidence="8">
    <location>
        <position position="63"/>
    </location>
    <ligand>
        <name>Zn(2+)</name>
        <dbReference type="ChEBI" id="CHEBI:29105"/>
        <label>1</label>
        <note>catalytic</note>
    </ligand>
</feature>
<evidence type="ECO:0000256" key="8">
    <source>
        <dbReference type="HAMAP-Rule" id="MF_01818"/>
    </source>
</evidence>
<dbReference type="Proteomes" id="UP000182486">
    <property type="component" value="Unassembled WGS sequence"/>
</dbReference>
<evidence type="ECO:0000256" key="3">
    <source>
        <dbReference type="ARBA" id="ARBA00022722"/>
    </source>
</evidence>
<reference evidence="11 12" key="1">
    <citation type="submission" date="2016-09" db="EMBL/GenBank/DDBJ databases">
        <title>Couchioplanes caeruleus draft genome sequence.</title>
        <authorList>
            <person name="Sheehan J."/>
            <person name="Caffrey P."/>
        </authorList>
    </citation>
    <scope>NUCLEOTIDE SEQUENCE [LARGE SCALE GENOMIC DNA]</scope>
    <source>
        <strain evidence="11 12">DSM 43634</strain>
    </source>
</reference>
<keyword evidence="6 8" id="KW-0378">Hydrolase</keyword>
<dbReference type="Pfam" id="PF00753">
    <property type="entry name" value="Lactamase_B"/>
    <property type="match status" value="1"/>
</dbReference>
<keyword evidence="7 8" id="KW-0862">Zinc</keyword>
<feature type="active site" description="Proton acceptor" evidence="8">
    <location>
        <position position="65"/>
    </location>
</feature>
<keyword evidence="12" id="KW-1185">Reference proteome</keyword>
<dbReference type="GO" id="GO:0042781">
    <property type="term" value="F:3'-tRNA processing endoribonuclease activity"/>
    <property type="evidence" value="ECO:0007669"/>
    <property type="project" value="UniProtKB-UniRule"/>
</dbReference>
<keyword evidence="3 8" id="KW-0540">Nuclease</keyword>
<feature type="binding site" evidence="8">
    <location>
        <position position="201"/>
    </location>
    <ligand>
        <name>Zn(2+)</name>
        <dbReference type="ChEBI" id="CHEBI:29105"/>
        <label>1</label>
        <note>catalytic</note>
    </ligand>
</feature>
<dbReference type="CDD" id="cd07717">
    <property type="entry name" value="RNaseZ_ZiPD-like_MBL-fold"/>
    <property type="match status" value="1"/>
</dbReference>
<sequence>MRELTVLGTASQVPTRHRNHNGYLLRWDDEVILFDPGEGTQRQMLMAGLAVTPLRRICITHFHGDHSLGLPGIIQRISLDRVPHPVHVHFPAGGREYLARLRHATSFYDVAQLVEEPVGDGYRTETAAGSLTALPLRHSIETYGYRLVEPDGRRMVPALLAAHGIAGPAIGELQRTGRSGRITLDDVSTPRPGQRFAFVMDTGLCDNVFALAEGADLLVIESTFLAEDAAMAAQVGHLTAGQAASVARQSGVRTLLLTHFSQRYEDSARFLDEARAEFDGDIVLAEDLMRVPVPPRREAGDPGHATGDPRSVTGDPRPAHQSPAVS</sequence>
<comment type="caution">
    <text evidence="11">The sequence shown here is derived from an EMBL/GenBank/DDBJ whole genome shotgun (WGS) entry which is preliminary data.</text>
</comment>
<feature type="binding site" evidence="8">
    <location>
        <position position="259"/>
    </location>
    <ligand>
        <name>Zn(2+)</name>
        <dbReference type="ChEBI" id="CHEBI:29105"/>
        <label>2</label>
        <note>catalytic</note>
    </ligand>
</feature>
<dbReference type="PANTHER" id="PTHR46018:SF2">
    <property type="entry name" value="ZINC PHOSPHODIESTERASE ELAC PROTEIN 1"/>
    <property type="match status" value="1"/>
</dbReference>
<dbReference type="EC" id="3.1.26.11" evidence="8"/>
<organism evidence="11 12">
    <name type="scientific">Couchioplanes caeruleus subsp. caeruleus</name>
    <dbReference type="NCBI Taxonomy" id="56427"/>
    <lineage>
        <taxon>Bacteria</taxon>
        <taxon>Bacillati</taxon>
        <taxon>Actinomycetota</taxon>
        <taxon>Actinomycetes</taxon>
        <taxon>Micromonosporales</taxon>
        <taxon>Micromonosporaceae</taxon>
        <taxon>Couchioplanes</taxon>
    </lineage>
</organism>
<protein>
    <recommendedName>
        <fullName evidence="8">Ribonuclease Z</fullName>
        <shortName evidence="8">RNase Z</shortName>
        <ecNumber evidence="8">3.1.26.11</ecNumber>
    </recommendedName>
    <alternativeName>
        <fullName evidence="8">tRNA 3 endonuclease</fullName>
    </alternativeName>
    <alternativeName>
        <fullName evidence="8">tRNase Z</fullName>
    </alternativeName>
</protein>
<accession>A0A1K0FPF4</accession>
<feature type="binding site" evidence="8">
    <location>
        <position position="61"/>
    </location>
    <ligand>
        <name>Zn(2+)</name>
        <dbReference type="ChEBI" id="CHEBI:29105"/>
        <label>1</label>
        <note>catalytic</note>
    </ligand>
</feature>
<evidence type="ECO:0000256" key="7">
    <source>
        <dbReference type="ARBA" id="ARBA00022833"/>
    </source>
</evidence>
<comment type="cofactor">
    <cofactor evidence="8">
        <name>Zn(2+)</name>
        <dbReference type="ChEBI" id="CHEBI:29105"/>
    </cofactor>
    <text evidence="8">Binds 2 Zn(2+) ions.</text>
</comment>
<feature type="binding site" evidence="8">
    <location>
        <position position="201"/>
    </location>
    <ligand>
        <name>Zn(2+)</name>
        <dbReference type="ChEBI" id="CHEBI:29105"/>
        <label>2</label>
        <note>catalytic</note>
    </ligand>
</feature>
<dbReference type="Pfam" id="PF12706">
    <property type="entry name" value="Lactamase_B_2"/>
    <property type="match status" value="1"/>
</dbReference>
<dbReference type="InterPro" id="IPR036866">
    <property type="entry name" value="RibonucZ/Hydroxyglut_hydro"/>
</dbReference>
<dbReference type="PANTHER" id="PTHR46018">
    <property type="entry name" value="ZINC PHOSPHODIESTERASE ELAC PROTEIN 1"/>
    <property type="match status" value="1"/>
</dbReference>
<feature type="binding site" evidence="8">
    <location>
        <position position="138"/>
    </location>
    <ligand>
        <name>Zn(2+)</name>
        <dbReference type="ChEBI" id="CHEBI:29105"/>
        <label>1</label>
        <note>catalytic</note>
    </ligand>
</feature>
<proteinExistence type="inferred from homology"/>
<evidence type="ECO:0000313" key="12">
    <source>
        <dbReference type="Proteomes" id="UP000182486"/>
    </source>
</evidence>
<comment type="catalytic activity">
    <reaction evidence="8">
        <text>Endonucleolytic cleavage of RNA, removing extra 3' nucleotides from tRNA precursor, generating 3' termini of tRNAs. A 3'-hydroxy group is left at the tRNA terminus and a 5'-phosphoryl group is left at the trailer molecule.</text>
        <dbReference type="EC" id="3.1.26.11"/>
    </reaction>
</comment>
<keyword evidence="2 8" id="KW-0819">tRNA processing</keyword>
<keyword evidence="4 8" id="KW-0479">Metal-binding</keyword>
<feature type="region of interest" description="Disordered" evidence="9">
    <location>
        <begin position="291"/>
        <end position="326"/>
    </location>
</feature>